<dbReference type="EMBL" id="GGFJ01013875">
    <property type="protein sequence ID" value="MBW63016.1"/>
    <property type="molecule type" value="Transcribed_RNA"/>
</dbReference>
<evidence type="ECO:0000313" key="1">
    <source>
        <dbReference type="EMBL" id="MBW63016.1"/>
    </source>
</evidence>
<organism evidence="1">
    <name type="scientific">Anopheles marajoara</name>
    <dbReference type="NCBI Taxonomy" id="58244"/>
    <lineage>
        <taxon>Eukaryota</taxon>
        <taxon>Metazoa</taxon>
        <taxon>Ecdysozoa</taxon>
        <taxon>Arthropoda</taxon>
        <taxon>Hexapoda</taxon>
        <taxon>Insecta</taxon>
        <taxon>Pterygota</taxon>
        <taxon>Neoptera</taxon>
        <taxon>Endopterygota</taxon>
        <taxon>Diptera</taxon>
        <taxon>Nematocera</taxon>
        <taxon>Culicoidea</taxon>
        <taxon>Culicidae</taxon>
        <taxon>Anophelinae</taxon>
        <taxon>Anopheles</taxon>
    </lineage>
</organism>
<sequence length="76" mass="8567">MVEIDFPSCAVAPVRSRGLVVVLLLFRCFRTRAIRMIRFAPHTHDVRYPPLSGTSIGLGLCTRGVQTPRVFSLVRR</sequence>
<dbReference type="AlphaFoldDB" id="A0A2M4CCE3"/>
<name>A0A2M4CCE3_9DIPT</name>
<proteinExistence type="predicted"/>
<protein>
    <submittedName>
        <fullName evidence="1">Putative secreted protein</fullName>
    </submittedName>
</protein>
<reference evidence="1" key="1">
    <citation type="submission" date="2018-01" db="EMBL/GenBank/DDBJ databases">
        <title>An insight into the sialome of Amazonian anophelines.</title>
        <authorList>
            <person name="Ribeiro J.M."/>
            <person name="Scarpassa V."/>
            <person name="Calvo E."/>
        </authorList>
    </citation>
    <scope>NUCLEOTIDE SEQUENCE</scope>
    <source>
        <tissue evidence="1">Salivary glands</tissue>
    </source>
</reference>
<accession>A0A2M4CCE3</accession>